<comment type="caution">
    <text evidence="1">The sequence shown here is derived from an EMBL/GenBank/DDBJ whole genome shotgun (WGS) entry which is preliminary data.</text>
</comment>
<name>A0A0B8P4W6_9VIBR</name>
<gene>
    <name evidence="1" type="ORF">JCM19231_2733</name>
</gene>
<sequence>MKTDVMNNNPLSDNGKIPTANIWTFWTKKLSLTTSLWQGS</sequence>
<evidence type="ECO:0000313" key="2">
    <source>
        <dbReference type="Proteomes" id="UP000031671"/>
    </source>
</evidence>
<organism evidence="1 2">
    <name type="scientific">Vibrio ishigakensis</name>
    <dbReference type="NCBI Taxonomy" id="1481914"/>
    <lineage>
        <taxon>Bacteria</taxon>
        <taxon>Pseudomonadati</taxon>
        <taxon>Pseudomonadota</taxon>
        <taxon>Gammaproteobacteria</taxon>
        <taxon>Vibrionales</taxon>
        <taxon>Vibrionaceae</taxon>
        <taxon>Vibrio</taxon>
    </lineage>
</organism>
<dbReference type="EMBL" id="BBRZ01000071">
    <property type="protein sequence ID" value="GAM58009.1"/>
    <property type="molecule type" value="Genomic_DNA"/>
</dbReference>
<dbReference type="Proteomes" id="UP000031671">
    <property type="component" value="Unassembled WGS sequence"/>
</dbReference>
<reference evidence="1 2" key="1">
    <citation type="submission" date="2015-01" db="EMBL/GenBank/DDBJ databases">
        <title>Vibrio sp. C1 JCM 19231 whole genome shotgun sequence.</title>
        <authorList>
            <person name="Sawabe T."/>
            <person name="Meirelles P."/>
            <person name="Feng G."/>
            <person name="Sayaka M."/>
            <person name="Hattori M."/>
            <person name="Ohkuma M."/>
        </authorList>
    </citation>
    <scope>NUCLEOTIDE SEQUENCE [LARGE SCALE GENOMIC DNA]</scope>
    <source>
        <strain evidence="2">JCM 19231</strain>
    </source>
</reference>
<dbReference type="AlphaFoldDB" id="A0A0B8P4W6"/>
<reference evidence="1 2" key="2">
    <citation type="submission" date="2015-01" db="EMBL/GenBank/DDBJ databases">
        <authorList>
            <consortium name="NBRP consortium"/>
            <person name="Sawabe T."/>
            <person name="Meirelles P."/>
            <person name="Feng G."/>
            <person name="Sayaka M."/>
            <person name="Hattori M."/>
            <person name="Ohkuma M."/>
        </authorList>
    </citation>
    <scope>NUCLEOTIDE SEQUENCE [LARGE SCALE GENOMIC DNA]</scope>
    <source>
        <strain evidence="2">JCM 19231</strain>
    </source>
</reference>
<protein>
    <submittedName>
        <fullName evidence="1">Uncharacterized protein</fullName>
    </submittedName>
</protein>
<accession>A0A0B8P4W6</accession>
<keyword evidence="2" id="KW-1185">Reference proteome</keyword>
<proteinExistence type="predicted"/>
<evidence type="ECO:0000313" key="1">
    <source>
        <dbReference type="EMBL" id="GAM58009.1"/>
    </source>
</evidence>